<dbReference type="AlphaFoldDB" id="A0A139BNW7"/>
<evidence type="ECO:0000259" key="1">
    <source>
        <dbReference type="Pfam" id="PF05235"/>
    </source>
</evidence>
<dbReference type="Pfam" id="PF05235">
    <property type="entry name" value="CHAD"/>
    <property type="match status" value="1"/>
</dbReference>
<dbReference type="InterPro" id="IPR007899">
    <property type="entry name" value="CHAD_dom"/>
</dbReference>
<proteinExistence type="predicted"/>
<dbReference type="PANTHER" id="PTHR39339:SF1">
    <property type="entry name" value="CHAD DOMAIN-CONTAINING PROTEIN"/>
    <property type="match status" value="1"/>
</dbReference>
<organism evidence="2 3">
    <name type="scientific">Candidatus Gallionella acididurans</name>
    <dbReference type="NCBI Taxonomy" id="1796491"/>
    <lineage>
        <taxon>Bacteria</taxon>
        <taxon>Pseudomonadati</taxon>
        <taxon>Pseudomonadota</taxon>
        <taxon>Betaproteobacteria</taxon>
        <taxon>Nitrosomonadales</taxon>
        <taxon>Gallionellaceae</taxon>
        <taxon>Gallionella</taxon>
    </lineage>
</organism>
<evidence type="ECO:0000313" key="2">
    <source>
        <dbReference type="EMBL" id="KXS30649.1"/>
    </source>
</evidence>
<feature type="non-terminal residue" evidence="2">
    <location>
        <position position="1"/>
    </location>
</feature>
<gene>
    <name evidence="2" type="ORF">AWT59_3229</name>
</gene>
<dbReference type="InterPro" id="IPR038186">
    <property type="entry name" value="CHAD_dom_sf"/>
</dbReference>
<dbReference type="Proteomes" id="UP000070578">
    <property type="component" value="Unassembled WGS sequence"/>
</dbReference>
<dbReference type="Gene3D" id="1.40.20.10">
    <property type="entry name" value="CHAD domain"/>
    <property type="match status" value="1"/>
</dbReference>
<accession>A0A139BNW7</accession>
<name>A0A139BNW7_9PROT</name>
<comment type="caution">
    <text evidence="2">The sequence shown here is derived from an EMBL/GenBank/DDBJ whole genome shotgun (WGS) entry which is preliminary data.</text>
</comment>
<evidence type="ECO:0000313" key="3">
    <source>
        <dbReference type="Proteomes" id="UP000070578"/>
    </source>
</evidence>
<feature type="domain" description="CHAD" evidence="1">
    <location>
        <begin position="4"/>
        <end position="72"/>
    </location>
</feature>
<reference evidence="2 3" key="2">
    <citation type="submission" date="2016-03" db="EMBL/GenBank/DDBJ databases">
        <title>New uncultured bacterium of the family Gallionellaceae from acid mine drainage: description and reconstruction of genome based on metagenomic analysis of microbial community.</title>
        <authorList>
            <person name="Kadnikov V."/>
            <person name="Ivasenko D."/>
            <person name="Beletsky A."/>
            <person name="Mardanov A."/>
            <person name="Danilova E."/>
            <person name="Pimenov N."/>
            <person name="Karnachuk O."/>
            <person name="Ravin N."/>
        </authorList>
    </citation>
    <scope>NUCLEOTIDE SEQUENCE [LARGE SCALE GENOMIC DNA]</scope>
    <source>
        <strain evidence="2">ShG14-8</strain>
    </source>
</reference>
<protein>
    <submittedName>
        <fullName evidence="2">CHAD domain containing protein</fullName>
    </submittedName>
</protein>
<dbReference type="PANTHER" id="PTHR39339">
    <property type="entry name" value="SLR1444 PROTEIN"/>
    <property type="match status" value="1"/>
</dbReference>
<reference evidence="2 3" key="1">
    <citation type="submission" date="2016-02" db="EMBL/GenBank/DDBJ databases">
        <authorList>
            <person name="Wen L."/>
            <person name="He K."/>
            <person name="Yang H."/>
        </authorList>
    </citation>
    <scope>NUCLEOTIDE SEQUENCE [LARGE SCALE GENOMIC DNA]</scope>
    <source>
        <strain evidence="2">ShG14-8</strain>
    </source>
</reference>
<dbReference type="EMBL" id="LSLI01000176">
    <property type="protein sequence ID" value="KXS30649.1"/>
    <property type="molecule type" value="Genomic_DNA"/>
</dbReference>
<sequence>PKQFARSARHPDSVDSLQLHGLRILAKKLRYSAEIFLHLYDRRKTKPFLAALGGVQDVLGQVNDDVAAQRLLDKLAGDECLAAHQEAIVLSRGWITHDLSGQLAALRKSMQYFNKQAVFWKK</sequence>